<organism evidence="13 14">
    <name type="scientific">Sulfuritortus calidifontis</name>
    <dbReference type="NCBI Taxonomy" id="1914471"/>
    <lineage>
        <taxon>Bacteria</taxon>
        <taxon>Pseudomonadati</taxon>
        <taxon>Pseudomonadota</taxon>
        <taxon>Betaproteobacteria</taxon>
        <taxon>Nitrosomonadales</taxon>
        <taxon>Thiobacillaceae</taxon>
        <taxon>Sulfuritortus</taxon>
    </lineage>
</organism>
<dbReference type="PANTHER" id="PTHR43051">
    <property type="entry name" value="POLYNUCLEOTIDE ADENYLYLTRANSFERASE FAMILY PROTEIN"/>
    <property type="match status" value="1"/>
</dbReference>
<dbReference type="Gene3D" id="1.10.3090.10">
    <property type="entry name" value="cca-adding enzyme, domain 2"/>
    <property type="match status" value="1"/>
</dbReference>
<keyword evidence="3 7" id="KW-0547">Nucleotide-binding</keyword>
<comment type="similarity">
    <text evidence="7 8">Belongs to the tRNA nucleotidyltransferase/poly(A) polymerase family.</text>
</comment>
<dbReference type="Gene3D" id="3.30.460.10">
    <property type="entry name" value="Beta Polymerase, domain 2"/>
    <property type="match status" value="1"/>
</dbReference>
<evidence type="ECO:0000313" key="14">
    <source>
        <dbReference type="Proteomes" id="UP000295135"/>
    </source>
</evidence>
<dbReference type="Pfam" id="PF12627">
    <property type="entry name" value="PolyA_pol_RNAbd"/>
    <property type="match status" value="1"/>
</dbReference>
<dbReference type="EMBL" id="SLZY01000001">
    <property type="protein sequence ID" value="TCS73972.1"/>
    <property type="molecule type" value="Genomic_DNA"/>
</dbReference>
<accession>A0A4R3K0T6</accession>
<dbReference type="OrthoDB" id="9805698at2"/>
<evidence type="ECO:0000256" key="3">
    <source>
        <dbReference type="ARBA" id="ARBA00022741"/>
    </source>
</evidence>
<dbReference type="EC" id="2.7.7.19" evidence="7"/>
<dbReference type="NCBIfam" id="TIGR01942">
    <property type="entry name" value="pcnB"/>
    <property type="match status" value="1"/>
</dbReference>
<evidence type="ECO:0000256" key="6">
    <source>
        <dbReference type="ARBA" id="ARBA00023163"/>
    </source>
</evidence>
<sequence>MIRRLIRKVFGGSDADKPTILPLARHGIRREQIHPCALKVTRSLSEAGYAAFVVGGAVRDLLIGREPKDFDVATDATPEEVRRCFRRSRIIGRRFQIVHVYCGNDTIEVTTFRASQGEPEADEDRVTAEDGLILRDNVFGSQAEDAARRDFTVNALYYDPEREEIWDSHGGVNDAKKRILRMIGDPETRYREDPVRMLRAARFAAKLDFRIDPATRAPIARLAPLLERIPAARLFDEMIKLLLSGHAERGVRQLRAEGLHHGIFPMLDAILDDPKRQPFIHAALHDTDERVRNDQSASPAFLIACLLWFDMNTAWQRLQDQGEPAAAALFAAMDQVLEQQRDTLAFPRRFDGMIKEIWALQPRFEQRSGARPYRLLTHPRFRAGYDFLLIRAKGGDAPQELADWWTRFQEASETERAAMLLPAKAGEGKRRRRPRKPRRSGNEGASNLA</sequence>
<dbReference type="GO" id="GO:0043633">
    <property type="term" value="P:polyadenylation-dependent RNA catabolic process"/>
    <property type="evidence" value="ECO:0007669"/>
    <property type="project" value="InterPro"/>
</dbReference>
<evidence type="ECO:0000256" key="4">
    <source>
        <dbReference type="ARBA" id="ARBA00022840"/>
    </source>
</evidence>
<name>A0A4R3K0T6_9PROT</name>
<evidence type="ECO:0000256" key="2">
    <source>
        <dbReference type="ARBA" id="ARBA00022679"/>
    </source>
</evidence>
<keyword evidence="14" id="KW-1185">Reference proteome</keyword>
<comment type="catalytic activity">
    <reaction evidence="7">
        <text>RNA(n) + ATP = RNA(n)-3'-adenine ribonucleotide + diphosphate</text>
        <dbReference type="Rhea" id="RHEA:11332"/>
        <dbReference type="Rhea" id="RHEA-COMP:14527"/>
        <dbReference type="Rhea" id="RHEA-COMP:17347"/>
        <dbReference type="ChEBI" id="CHEBI:30616"/>
        <dbReference type="ChEBI" id="CHEBI:33019"/>
        <dbReference type="ChEBI" id="CHEBI:140395"/>
        <dbReference type="ChEBI" id="CHEBI:173115"/>
        <dbReference type="EC" id="2.7.7.19"/>
    </reaction>
</comment>
<dbReference type="HAMAP" id="MF_00957">
    <property type="entry name" value="PolyA_pol"/>
    <property type="match status" value="1"/>
</dbReference>
<evidence type="ECO:0000256" key="5">
    <source>
        <dbReference type="ARBA" id="ARBA00022884"/>
    </source>
</evidence>
<gene>
    <name evidence="7" type="primary">pcnB</name>
    <name evidence="13" type="ORF">EDC61_101195</name>
</gene>
<feature type="compositionally biased region" description="Basic residues" evidence="9">
    <location>
        <begin position="429"/>
        <end position="439"/>
    </location>
</feature>
<keyword evidence="2 7" id="KW-0808">Transferase</keyword>
<dbReference type="InterPro" id="IPR002646">
    <property type="entry name" value="PolA_pol_head_dom"/>
</dbReference>
<evidence type="ECO:0000313" key="13">
    <source>
        <dbReference type="EMBL" id="TCS73972.1"/>
    </source>
</evidence>
<dbReference type="SUPFAM" id="SSF81891">
    <property type="entry name" value="Poly A polymerase C-terminal region-like"/>
    <property type="match status" value="1"/>
</dbReference>
<dbReference type="GO" id="GO:0006397">
    <property type="term" value="P:mRNA processing"/>
    <property type="evidence" value="ECO:0007669"/>
    <property type="project" value="UniProtKB-KW"/>
</dbReference>
<dbReference type="GO" id="GO:0005524">
    <property type="term" value="F:ATP binding"/>
    <property type="evidence" value="ECO:0007669"/>
    <property type="project" value="UniProtKB-UniRule"/>
</dbReference>
<evidence type="ECO:0000256" key="1">
    <source>
        <dbReference type="ARBA" id="ARBA00022664"/>
    </source>
</evidence>
<protein>
    <recommendedName>
        <fullName evidence="7">Poly(A) polymerase I</fullName>
        <shortName evidence="7">PAP I</shortName>
        <ecNumber evidence="7">2.7.7.19</ecNumber>
    </recommendedName>
</protein>
<keyword evidence="5 7" id="KW-0694">RNA-binding</keyword>
<dbReference type="Pfam" id="PF12626">
    <property type="entry name" value="PolyA_pol_arg_C"/>
    <property type="match status" value="1"/>
</dbReference>
<feature type="domain" description="tRNA nucleotidyltransferase/poly(A) polymerase RNA and SrmB- binding" evidence="12">
    <location>
        <begin position="208"/>
        <end position="270"/>
    </location>
</feature>
<dbReference type="GO" id="GO:0003723">
    <property type="term" value="F:RNA binding"/>
    <property type="evidence" value="ECO:0007669"/>
    <property type="project" value="UniProtKB-UniRule"/>
</dbReference>
<evidence type="ECO:0000256" key="7">
    <source>
        <dbReference type="HAMAP-Rule" id="MF_00957"/>
    </source>
</evidence>
<dbReference type="RefSeq" id="WP_126459433.1">
    <property type="nucleotide sequence ID" value="NZ_AP018721.1"/>
</dbReference>
<feature type="region of interest" description="Disordered" evidence="9">
    <location>
        <begin position="419"/>
        <end position="449"/>
    </location>
</feature>
<feature type="domain" description="Poly A polymerase head" evidence="10">
    <location>
        <begin position="51"/>
        <end position="181"/>
    </location>
</feature>
<feature type="active site" evidence="7">
    <location>
        <position position="150"/>
    </location>
</feature>
<dbReference type="InterPro" id="IPR025866">
    <property type="entry name" value="PolyA_pol_arg_C_dom"/>
</dbReference>
<comment type="caution">
    <text evidence="13">The sequence shown here is derived from an EMBL/GenBank/DDBJ whole genome shotgun (WGS) entry which is preliminary data.</text>
</comment>
<evidence type="ECO:0000259" key="11">
    <source>
        <dbReference type="Pfam" id="PF12626"/>
    </source>
</evidence>
<keyword evidence="4 7" id="KW-0067">ATP-binding</keyword>
<dbReference type="CDD" id="cd05398">
    <property type="entry name" value="NT_ClassII-CCAase"/>
    <property type="match status" value="1"/>
</dbReference>
<dbReference type="AlphaFoldDB" id="A0A4R3K0T6"/>
<dbReference type="InterPro" id="IPR043519">
    <property type="entry name" value="NT_sf"/>
</dbReference>
<feature type="domain" description="Polymerase A arginine-rich C-terminal" evidence="11">
    <location>
        <begin position="321"/>
        <end position="436"/>
    </location>
</feature>
<evidence type="ECO:0000259" key="10">
    <source>
        <dbReference type="Pfam" id="PF01743"/>
    </source>
</evidence>
<evidence type="ECO:0000259" key="12">
    <source>
        <dbReference type="Pfam" id="PF12627"/>
    </source>
</evidence>
<feature type="active site" evidence="7">
    <location>
        <position position="69"/>
    </location>
</feature>
<dbReference type="InterPro" id="IPR010206">
    <property type="entry name" value="PolA_pol_I"/>
</dbReference>
<keyword evidence="1 7" id="KW-0507">mRNA processing</keyword>
<dbReference type="Proteomes" id="UP000295135">
    <property type="component" value="Unassembled WGS sequence"/>
</dbReference>
<dbReference type="InterPro" id="IPR032828">
    <property type="entry name" value="PolyA_RNA-bd"/>
</dbReference>
<dbReference type="PANTHER" id="PTHR43051:SF1">
    <property type="entry name" value="POLYNUCLEOTIDE ADENYLYLTRANSFERASE FAMILY PROTEIN"/>
    <property type="match status" value="1"/>
</dbReference>
<dbReference type="GO" id="GO:1990817">
    <property type="term" value="F:poly(A) RNA polymerase activity"/>
    <property type="evidence" value="ECO:0007669"/>
    <property type="project" value="UniProtKB-UniRule"/>
</dbReference>
<comment type="function">
    <text evidence="7">Adds poly(A) tail to the 3' end of many RNAs, which usually targets these RNAs for decay. Plays a significant role in the global control of gene expression, through influencing the rate of transcript degradation, and in the general RNA quality control.</text>
</comment>
<dbReference type="InterPro" id="IPR052191">
    <property type="entry name" value="tRNA_ntf/polyA_polymerase_I"/>
</dbReference>
<keyword evidence="6 7" id="KW-0804">Transcription</keyword>
<dbReference type="SUPFAM" id="SSF81301">
    <property type="entry name" value="Nucleotidyltransferase"/>
    <property type="match status" value="1"/>
</dbReference>
<proteinExistence type="inferred from homology"/>
<evidence type="ECO:0000256" key="8">
    <source>
        <dbReference type="RuleBase" id="RU003953"/>
    </source>
</evidence>
<feature type="active site" evidence="7">
    <location>
        <position position="71"/>
    </location>
</feature>
<reference evidence="13 14" key="1">
    <citation type="submission" date="2019-03" db="EMBL/GenBank/DDBJ databases">
        <title>Genomic Encyclopedia of Type Strains, Phase IV (KMG-IV): sequencing the most valuable type-strain genomes for metagenomic binning, comparative biology and taxonomic classification.</title>
        <authorList>
            <person name="Goeker M."/>
        </authorList>
    </citation>
    <scope>NUCLEOTIDE SEQUENCE [LARGE SCALE GENOMIC DNA]</scope>
    <source>
        <strain evidence="13 14">DSM 103923</strain>
    </source>
</reference>
<dbReference type="Pfam" id="PF01743">
    <property type="entry name" value="PolyA_pol"/>
    <property type="match status" value="1"/>
</dbReference>
<evidence type="ECO:0000256" key="9">
    <source>
        <dbReference type="SAM" id="MobiDB-lite"/>
    </source>
</evidence>